<feature type="domain" description="DEAD-box RNA helicase Q" evidence="11">
    <location>
        <begin position="1"/>
        <end position="29"/>
    </location>
</feature>
<dbReference type="STRING" id="1127696.HMPREF9134_00034"/>
<sequence>MTFEALGVSAPICQAVAELGYEQPMPVQEAVIPHLLGEPQDLIALAQTGTGKTAAFGLPLLQNVARSLDESKTRTNASGHARALVLCPTRELCLQISDDLTEYSKYLPSVRILPVYGGSSIEAQIRTLRRGVEVIVATPGRLIDLMERGVASLDEVQTVVLDEADEMLNMGFTESLQTILAQVPKERHLLLFSATMPREISSIAASYMHHPREIVVGTKNQGNANIKHHYYVVSARHKYLALKRIADYYPSIYGIIFCRTRKETQEIADQLIRDGYNADALHGELSQAQRDYVMQKFRIRNLQLLVATDVAARGLDVNDLTHVIHYGLPDDIESYTHRSGRTARAGKMGLSIAICHSRERGRIRDIERISHATLERKNLPTGQEICQKQLFGLADRIERVDITEDATLESVLPDLLRKLDWLDKEELLRRIMLMEFRRMLDYYESEEAIEEADDKGKLPTERKEKRDKRNAVAEEGMKRLFINFGKLDKMYPNKLIELINKCVPGRVKIGKIDLMPRFSFFEVDEHEASEVVSSMSSYEVDGRRIVVDYADAVGASEGKRERRGKRTHFDDSPRAPRKGKKYRDDYSPRSSRKGDSHSSPFDKYKGKKKSHR</sequence>
<dbReference type="CDD" id="cd18787">
    <property type="entry name" value="SF2_C_DEAD"/>
    <property type="match status" value="1"/>
</dbReference>
<comment type="caution">
    <text evidence="12">The sequence shown here is derived from an EMBL/GenBank/DDBJ whole genome shotgun (WGS) entry which is preliminary data.</text>
</comment>
<dbReference type="GO" id="GO:0009409">
    <property type="term" value="P:response to cold"/>
    <property type="evidence" value="ECO:0007669"/>
    <property type="project" value="TreeGrafter"/>
</dbReference>
<evidence type="ECO:0000256" key="4">
    <source>
        <dbReference type="ARBA" id="ARBA00022806"/>
    </source>
</evidence>
<dbReference type="InterPro" id="IPR000629">
    <property type="entry name" value="RNA-helicase_DEAD-box_CS"/>
</dbReference>
<dbReference type="AlphaFoldDB" id="L1NJ31"/>
<dbReference type="PANTHER" id="PTHR47963:SF8">
    <property type="entry name" value="ATP-DEPENDENT RNA HELICASE DEAD"/>
    <property type="match status" value="1"/>
</dbReference>
<dbReference type="SUPFAM" id="SSF52540">
    <property type="entry name" value="P-loop containing nucleoside triphosphate hydrolases"/>
    <property type="match status" value="1"/>
</dbReference>
<dbReference type="GO" id="GO:0005524">
    <property type="term" value="F:ATP binding"/>
    <property type="evidence" value="ECO:0007669"/>
    <property type="project" value="UniProtKB-KW"/>
</dbReference>
<dbReference type="InterPro" id="IPR014001">
    <property type="entry name" value="Helicase_ATP-bd"/>
</dbReference>
<evidence type="ECO:0000259" key="10">
    <source>
        <dbReference type="PROSITE" id="PS51194"/>
    </source>
</evidence>
<keyword evidence="3 7" id="KW-0378">Hydrolase</keyword>
<dbReference type="InterPro" id="IPR027417">
    <property type="entry name" value="P-loop_NTPase"/>
</dbReference>
<evidence type="ECO:0000256" key="6">
    <source>
        <dbReference type="PROSITE-ProRule" id="PRU00552"/>
    </source>
</evidence>
<dbReference type="CDD" id="cd12252">
    <property type="entry name" value="RRM_DbpA"/>
    <property type="match status" value="1"/>
</dbReference>
<dbReference type="Pfam" id="PF03880">
    <property type="entry name" value="DbpA"/>
    <property type="match status" value="1"/>
</dbReference>
<evidence type="ECO:0000313" key="12">
    <source>
        <dbReference type="EMBL" id="EKY03368.1"/>
    </source>
</evidence>
<feature type="region of interest" description="Disordered" evidence="8">
    <location>
        <begin position="555"/>
        <end position="612"/>
    </location>
</feature>
<feature type="domain" description="Helicase C-terminal" evidence="10">
    <location>
        <begin position="244"/>
        <end position="385"/>
    </location>
</feature>
<dbReference type="GO" id="GO:0033592">
    <property type="term" value="F:RNA strand annealing activity"/>
    <property type="evidence" value="ECO:0007669"/>
    <property type="project" value="TreeGrafter"/>
</dbReference>
<evidence type="ECO:0000256" key="8">
    <source>
        <dbReference type="SAM" id="MobiDB-lite"/>
    </source>
</evidence>
<dbReference type="SMART" id="SM00490">
    <property type="entry name" value="HELICc"/>
    <property type="match status" value="1"/>
</dbReference>
<feature type="domain" description="Helicase ATP-binding" evidence="9">
    <location>
        <begin position="33"/>
        <end position="214"/>
    </location>
</feature>
<dbReference type="PANTHER" id="PTHR47963">
    <property type="entry name" value="DEAD-BOX ATP-DEPENDENT RNA HELICASE 47, MITOCHONDRIAL"/>
    <property type="match status" value="1"/>
</dbReference>
<protein>
    <recommendedName>
        <fullName evidence="1">RNA helicase</fullName>
        <ecNumber evidence="1">3.6.4.13</ecNumber>
    </recommendedName>
</protein>
<name>L1NJ31_9PORP</name>
<evidence type="ECO:0000259" key="9">
    <source>
        <dbReference type="PROSITE" id="PS51192"/>
    </source>
</evidence>
<comment type="similarity">
    <text evidence="7">Belongs to the DEAD box helicase family.</text>
</comment>
<keyword evidence="5 7" id="KW-0067">ATP-binding</keyword>
<dbReference type="GO" id="GO:0005829">
    <property type="term" value="C:cytosol"/>
    <property type="evidence" value="ECO:0007669"/>
    <property type="project" value="TreeGrafter"/>
</dbReference>
<evidence type="ECO:0000313" key="13">
    <source>
        <dbReference type="Proteomes" id="UP000010408"/>
    </source>
</evidence>
<dbReference type="PROSITE" id="PS00039">
    <property type="entry name" value="DEAD_ATP_HELICASE"/>
    <property type="match status" value="1"/>
</dbReference>
<dbReference type="InterPro" id="IPR005580">
    <property type="entry name" value="DbpA/CsdA_RNA-bd_dom"/>
</dbReference>
<dbReference type="InterPro" id="IPR044742">
    <property type="entry name" value="DEAD/DEAH_RhlB"/>
</dbReference>
<feature type="short sequence motif" description="Q motif" evidence="6">
    <location>
        <begin position="1"/>
        <end position="29"/>
    </location>
</feature>
<dbReference type="InterPro" id="IPR001650">
    <property type="entry name" value="Helicase_C-like"/>
</dbReference>
<evidence type="ECO:0000256" key="3">
    <source>
        <dbReference type="ARBA" id="ARBA00022801"/>
    </source>
</evidence>
<evidence type="ECO:0000256" key="5">
    <source>
        <dbReference type="ARBA" id="ARBA00022840"/>
    </source>
</evidence>
<proteinExistence type="inferred from homology"/>
<gene>
    <name evidence="12" type="ORF">HMPREF9134_00034</name>
</gene>
<dbReference type="GO" id="GO:0005840">
    <property type="term" value="C:ribosome"/>
    <property type="evidence" value="ECO:0007669"/>
    <property type="project" value="TreeGrafter"/>
</dbReference>
<dbReference type="GO" id="GO:0003724">
    <property type="term" value="F:RNA helicase activity"/>
    <property type="evidence" value="ECO:0007669"/>
    <property type="project" value="UniProtKB-EC"/>
</dbReference>
<dbReference type="GO" id="GO:0016787">
    <property type="term" value="F:hydrolase activity"/>
    <property type="evidence" value="ECO:0007669"/>
    <property type="project" value="UniProtKB-KW"/>
</dbReference>
<dbReference type="Pfam" id="PF00270">
    <property type="entry name" value="DEAD"/>
    <property type="match status" value="1"/>
</dbReference>
<keyword evidence="2 7" id="KW-0547">Nucleotide-binding</keyword>
<dbReference type="Gene3D" id="3.30.70.330">
    <property type="match status" value="1"/>
</dbReference>
<dbReference type="InterPro" id="IPR012677">
    <property type="entry name" value="Nucleotide-bd_a/b_plait_sf"/>
</dbReference>
<accession>L1NJ31</accession>
<keyword evidence="4 7" id="KW-0347">Helicase</keyword>
<feature type="compositionally biased region" description="Basic and acidic residues" evidence="8">
    <location>
        <begin position="582"/>
        <end position="604"/>
    </location>
</feature>
<dbReference type="InterPro" id="IPR011545">
    <property type="entry name" value="DEAD/DEAH_box_helicase_dom"/>
</dbReference>
<dbReference type="Proteomes" id="UP000010408">
    <property type="component" value="Unassembled WGS sequence"/>
</dbReference>
<dbReference type="InterPro" id="IPR014014">
    <property type="entry name" value="RNA_helicase_DEAD_Q_motif"/>
</dbReference>
<dbReference type="Pfam" id="PF00271">
    <property type="entry name" value="Helicase_C"/>
    <property type="match status" value="1"/>
</dbReference>
<dbReference type="PROSITE" id="PS51192">
    <property type="entry name" value="HELICASE_ATP_BIND_1"/>
    <property type="match status" value="1"/>
</dbReference>
<dbReference type="EC" id="3.6.4.13" evidence="1"/>
<dbReference type="eggNOG" id="COG0513">
    <property type="taxonomic scope" value="Bacteria"/>
</dbReference>
<evidence type="ECO:0000256" key="2">
    <source>
        <dbReference type="ARBA" id="ARBA00022741"/>
    </source>
</evidence>
<dbReference type="SMART" id="SM00487">
    <property type="entry name" value="DEXDc"/>
    <property type="match status" value="1"/>
</dbReference>
<dbReference type="HOGENOM" id="CLU_003041_21_1_10"/>
<evidence type="ECO:0000256" key="7">
    <source>
        <dbReference type="RuleBase" id="RU000492"/>
    </source>
</evidence>
<dbReference type="Gene3D" id="3.40.50.300">
    <property type="entry name" value="P-loop containing nucleotide triphosphate hydrolases"/>
    <property type="match status" value="2"/>
</dbReference>
<dbReference type="CDD" id="cd00268">
    <property type="entry name" value="DEADc"/>
    <property type="match status" value="1"/>
</dbReference>
<dbReference type="InterPro" id="IPR050547">
    <property type="entry name" value="DEAD_box_RNA_helicases"/>
</dbReference>
<evidence type="ECO:0000259" key="11">
    <source>
        <dbReference type="PROSITE" id="PS51195"/>
    </source>
</evidence>
<reference evidence="12 13" key="1">
    <citation type="submission" date="2012-05" db="EMBL/GenBank/DDBJ databases">
        <authorList>
            <person name="Weinstock G."/>
            <person name="Sodergren E."/>
            <person name="Lobos E.A."/>
            <person name="Fulton L."/>
            <person name="Fulton R."/>
            <person name="Courtney L."/>
            <person name="Fronick C."/>
            <person name="O'Laughlin M."/>
            <person name="Godfrey J."/>
            <person name="Wilson R.M."/>
            <person name="Miner T."/>
            <person name="Farmer C."/>
            <person name="Delehaunty K."/>
            <person name="Cordes M."/>
            <person name="Minx P."/>
            <person name="Tomlinson C."/>
            <person name="Chen J."/>
            <person name="Wollam A."/>
            <person name="Pepin K.H."/>
            <person name="Bhonagiri V."/>
            <person name="Zhang X."/>
            <person name="Suruliraj S."/>
            <person name="Warren W."/>
            <person name="Mitreva M."/>
            <person name="Mardis E.R."/>
            <person name="Wilson R.K."/>
        </authorList>
    </citation>
    <scope>NUCLEOTIDE SEQUENCE [LARGE SCALE GENOMIC DNA]</scope>
    <source>
        <strain evidence="12 13">F0037</strain>
    </source>
</reference>
<organism evidence="12 13">
    <name type="scientific">Porphyromonas catoniae F0037</name>
    <dbReference type="NCBI Taxonomy" id="1127696"/>
    <lineage>
        <taxon>Bacteria</taxon>
        <taxon>Pseudomonadati</taxon>
        <taxon>Bacteroidota</taxon>
        <taxon>Bacteroidia</taxon>
        <taxon>Bacteroidales</taxon>
        <taxon>Porphyromonadaceae</taxon>
        <taxon>Porphyromonas</taxon>
    </lineage>
</organism>
<dbReference type="RefSeq" id="WP_005467983.1">
    <property type="nucleotide sequence ID" value="NZ_KB291034.1"/>
</dbReference>
<evidence type="ECO:0000256" key="1">
    <source>
        <dbReference type="ARBA" id="ARBA00012552"/>
    </source>
</evidence>
<dbReference type="EMBL" id="AMEQ01000002">
    <property type="protein sequence ID" value="EKY03368.1"/>
    <property type="molecule type" value="Genomic_DNA"/>
</dbReference>
<dbReference type="PATRIC" id="fig|1127696.3.peg.30"/>
<dbReference type="PROSITE" id="PS51195">
    <property type="entry name" value="Q_MOTIF"/>
    <property type="match status" value="1"/>
</dbReference>
<dbReference type="PROSITE" id="PS51194">
    <property type="entry name" value="HELICASE_CTER"/>
    <property type="match status" value="1"/>
</dbReference>